<comment type="caution">
    <text evidence="7">The sequence shown here is derived from an EMBL/GenBank/DDBJ whole genome shotgun (WGS) entry which is preliminary data.</text>
</comment>
<keyword evidence="3" id="KW-0808">Transferase</keyword>
<sequence length="82" mass="8595">LHNALRHSGAEHVDVTLERRGRGAVLRVTDDGRGFDPKAVRRAGRHLGLVSMRDRASGAGGRLTVESAPGKGTAIEMEAPGG</sequence>
<evidence type="ECO:0000256" key="3">
    <source>
        <dbReference type="ARBA" id="ARBA00022679"/>
    </source>
</evidence>
<evidence type="ECO:0000313" key="7">
    <source>
        <dbReference type="EMBL" id="MER6978641.1"/>
    </source>
</evidence>
<proteinExistence type="predicted"/>
<dbReference type="InterPro" id="IPR003594">
    <property type="entry name" value="HATPase_dom"/>
</dbReference>
<evidence type="ECO:0000256" key="4">
    <source>
        <dbReference type="ARBA" id="ARBA00022777"/>
    </source>
</evidence>
<keyword evidence="7" id="KW-0547">Nucleotide-binding</keyword>
<dbReference type="InterPro" id="IPR004358">
    <property type="entry name" value="Sig_transdc_His_kin-like_C"/>
</dbReference>
<dbReference type="Proteomes" id="UP001458415">
    <property type="component" value="Unassembled WGS sequence"/>
</dbReference>
<dbReference type="PROSITE" id="PS50109">
    <property type="entry name" value="HIS_KIN"/>
    <property type="match status" value="1"/>
</dbReference>
<keyword evidence="4" id="KW-0418">Kinase</keyword>
<evidence type="ECO:0000313" key="8">
    <source>
        <dbReference type="Proteomes" id="UP001458415"/>
    </source>
</evidence>
<dbReference type="InterPro" id="IPR036890">
    <property type="entry name" value="HATPase_C_sf"/>
</dbReference>
<keyword evidence="5" id="KW-0902">Two-component regulatory system</keyword>
<dbReference type="InterPro" id="IPR050482">
    <property type="entry name" value="Sensor_HK_TwoCompSys"/>
</dbReference>
<reference evidence="7 8" key="1">
    <citation type="submission" date="2024-06" db="EMBL/GenBank/DDBJ databases">
        <title>The Natural Products Discovery Center: Release of the First 8490 Sequenced Strains for Exploring Actinobacteria Biosynthetic Diversity.</title>
        <authorList>
            <person name="Kalkreuter E."/>
            <person name="Kautsar S.A."/>
            <person name="Yang D."/>
            <person name="Bader C.D."/>
            <person name="Teijaro C.N."/>
            <person name="Fluegel L."/>
            <person name="Davis C.M."/>
            <person name="Simpson J.R."/>
            <person name="Lauterbach L."/>
            <person name="Steele A.D."/>
            <person name="Gui C."/>
            <person name="Meng S."/>
            <person name="Li G."/>
            <person name="Viehrig K."/>
            <person name="Ye F."/>
            <person name="Su P."/>
            <person name="Kiefer A.F."/>
            <person name="Nichols A."/>
            <person name="Cepeda A.J."/>
            <person name="Yan W."/>
            <person name="Fan B."/>
            <person name="Jiang Y."/>
            <person name="Adhikari A."/>
            <person name="Zheng C.-J."/>
            <person name="Schuster L."/>
            <person name="Cowan T.M."/>
            <person name="Smanski M.J."/>
            <person name="Chevrette M.G."/>
            <person name="De Carvalho L.P.S."/>
            <person name="Shen B."/>
        </authorList>
    </citation>
    <scope>NUCLEOTIDE SEQUENCE [LARGE SCALE GENOMIC DNA]</scope>
    <source>
        <strain evidence="7 8">NPDC000634</strain>
    </source>
</reference>
<keyword evidence="7" id="KW-0067">ATP-binding</keyword>
<dbReference type="SUPFAM" id="SSF55874">
    <property type="entry name" value="ATPase domain of HSP90 chaperone/DNA topoisomerase II/histidine kinase"/>
    <property type="match status" value="1"/>
</dbReference>
<comment type="catalytic activity">
    <reaction evidence="1">
        <text>ATP + protein L-histidine = ADP + protein N-phospho-L-histidine.</text>
        <dbReference type="EC" id="2.7.13.3"/>
    </reaction>
</comment>
<dbReference type="PRINTS" id="PR00344">
    <property type="entry name" value="BCTRLSENSOR"/>
</dbReference>
<dbReference type="InterPro" id="IPR005467">
    <property type="entry name" value="His_kinase_dom"/>
</dbReference>
<dbReference type="Pfam" id="PF02518">
    <property type="entry name" value="HATPase_c"/>
    <property type="match status" value="1"/>
</dbReference>
<dbReference type="PANTHER" id="PTHR24421:SF61">
    <property type="entry name" value="OXYGEN SENSOR HISTIDINE KINASE NREB"/>
    <property type="match status" value="1"/>
</dbReference>
<accession>A0ABV1W379</accession>
<evidence type="ECO:0000256" key="2">
    <source>
        <dbReference type="ARBA" id="ARBA00012438"/>
    </source>
</evidence>
<feature type="domain" description="Histidine kinase" evidence="6">
    <location>
        <begin position="1"/>
        <end position="82"/>
    </location>
</feature>
<evidence type="ECO:0000259" key="6">
    <source>
        <dbReference type="PROSITE" id="PS50109"/>
    </source>
</evidence>
<name>A0ABV1W379_9ACTN</name>
<dbReference type="Gene3D" id="3.30.565.10">
    <property type="entry name" value="Histidine kinase-like ATPase, C-terminal domain"/>
    <property type="match status" value="1"/>
</dbReference>
<dbReference type="CDD" id="cd16917">
    <property type="entry name" value="HATPase_UhpB-NarQ-NarX-like"/>
    <property type="match status" value="1"/>
</dbReference>
<protein>
    <recommendedName>
        <fullName evidence="2">histidine kinase</fullName>
        <ecNumber evidence="2">2.7.13.3</ecNumber>
    </recommendedName>
</protein>
<feature type="non-terminal residue" evidence="7">
    <location>
        <position position="1"/>
    </location>
</feature>
<organism evidence="7 8">
    <name type="scientific">Streptomyces carpinensis</name>
    <dbReference type="NCBI Taxonomy" id="66369"/>
    <lineage>
        <taxon>Bacteria</taxon>
        <taxon>Bacillati</taxon>
        <taxon>Actinomycetota</taxon>
        <taxon>Actinomycetes</taxon>
        <taxon>Kitasatosporales</taxon>
        <taxon>Streptomycetaceae</taxon>
        <taxon>Streptomyces</taxon>
    </lineage>
</organism>
<dbReference type="EMBL" id="JBEPCU010000259">
    <property type="protein sequence ID" value="MER6978641.1"/>
    <property type="molecule type" value="Genomic_DNA"/>
</dbReference>
<evidence type="ECO:0000256" key="1">
    <source>
        <dbReference type="ARBA" id="ARBA00000085"/>
    </source>
</evidence>
<dbReference type="PANTHER" id="PTHR24421">
    <property type="entry name" value="NITRATE/NITRITE SENSOR PROTEIN NARX-RELATED"/>
    <property type="match status" value="1"/>
</dbReference>
<evidence type="ECO:0000256" key="5">
    <source>
        <dbReference type="ARBA" id="ARBA00023012"/>
    </source>
</evidence>
<dbReference type="EC" id="2.7.13.3" evidence="2"/>
<keyword evidence="8" id="KW-1185">Reference proteome</keyword>
<dbReference type="GO" id="GO:0005524">
    <property type="term" value="F:ATP binding"/>
    <property type="evidence" value="ECO:0007669"/>
    <property type="project" value="UniProtKB-KW"/>
</dbReference>
<gene>
    <name evidence="7" type="ORF">ABT317_16925</name>
</gene>